<dbReference type="EnsemblBacteria" id="ABF89332">
    <property type="protein sequence ID" value="ABF89332"/>
    <property type="gene ID" value="MXAN_0497"/>
</dbReference>
<accession>Q1DF06</accession>
<evidence type="ECO:0000313" key="3">
    <source>
        <dbReference type="Proteomes" id="UP000002402"/>
    </source>
</evidence>
<dbReference type="KEGG" id="mxa:MXAN_0497"/>
<feature type="region of interest" description="Disordered" evidence="1">
    <location>
        <begin position="98"/>
        <end position="137"/>
    </location>
</feature>
<proteinExistence type="predicted"/>
<evidence type="ECO:0000313" key="2">
    <source>
        <dbReference type="EMBL" id="ABF89332.1"/>
    </source>
</evidence>
<sequence>MHLVERVLPHVPYRGDPIPLPEPNAGTAAAPGVDDLLLAPHPRLLASVLLAKARGRCGPACAFERSGGMKTRKRLWIGGAAAGLTVLGFASTLVGGDDAEASTNSSQSPSLPPECETEAAPRPGNPPQHPAECHGNPNFLADGTAVMTRGDVASLPTQLKNQLTRLACRPHSTLPIQFYSEADSPSQLFQYYLLDTNDFEPNVFTSLIPGVNNTAMLTATGANCDLPTVAAVRLVLEPKEGLPVDPNDPRAFIDIITDISGLFVINNESGWYEGWMIHDLRVAEVHEPGQDGSAIYGTITPNDAALLAQMGSGNNVPGNFFTVDGEEPRPPSASDNFPDRVTNLVPLQLSMGAYNSLQQSDAHQYWEFNYTTNWIHPLYELPFTGGFPDQSATDPATTYQEGKIGRKASIVPGNRIGLNKDPQRTIEFGDNPSLPRDPDRFDAEEDSQREFRQRFIPSGVAREVFLNVFQRLDSFQPGVTNLEQRLVAAYKAAITVADTNGDGIIQAAEGDIDTCNAKCFPATPSDECTDSDSSCLYLPATTYNRFAVTREINDGYLAPRFAPSQRGWVLSGNRVEVSPAVPASAGRDSDDR</sequence>
<feature type="compositionally biased region" description="Basic and acidic residues" evidence="1">
    <location>
        <begin position="436"/>
        <end position="445"/>
    </location>
</feature>
<organism evidence="2 3">
    <name type="scientific">Myxococcus xanthus (strain DK1622)</name>
    <dbReference type="NCBI Taxonomy" id="246197"/>
    <lineage>
        <taxon>Bacteria</taxon>
        <taxon>Pseudomonadati</taxon>
        <taxon>Myxococcota</taxon>
        <taxon>Myxococcia</taxon>
        <taxon>Myxococcales</taxon>
        <taxon>Cystobacterineae</taxon>
        <taxon>Myxococcaceae</taxon>
        <taxon>Myxococcus</taxon>
    </lineage>
</organism>
<dbReference type="Proteomes" id="UP000002402">
    <property type="component" value="Chromosome"/>
</dbReference>
<name>Q1DF06_MYXXD</name>
<reference evidence="2 3" key="1">
    <citation type="journal article" date="2006" name="Proc. Natl. Acad. Sci. U.S.A.">
        <title>Evolution of sensory complexity recorded in a myxobacterial genome.</title>
        <authorList>
            <person name="Goldman B.S."/>
            <person name="Nierman W.C."/>
            <person name="Kaiser D."/>
            <person name="Slater S.C."/>
            <person name="Durkin A.S."/>
            <person name="Eisen J.A."/>
            <person name="Ronning C.M."/>
            <person name="Barbazuk W.B."/>
            <person name="Blanchard M."/>
            <person name="Field C."/>
            <person name="Halling C."/>
            <person name="Hinkle G."/>
            <person name="Iartchuk O."/>
            <person name="Kim H.S."/>
            <person name="Mackenzie C."/>
            <person name="Madupu R."/>
            <person name="Miller N."/>
            <person name="Shvartsbeyn A."/>
            <person name="Sullivan S.A."/>
            <person name="Vaudin M."/>
            <person name="Wiegand R."/>
            <person name="Kaplan H.B."/>
        </authorList>
    </citation>
    <scope>NUCLEOTIDE SEQUENCE [LARGE SCALE GENOMIC DNA]</scope>
    <source>
        <strain evidence="3">DK1622</strain>
    </source>
</reference>
<feature type="region of interest" description="Disordered" evidence="1">
    <location>
        <begin position="413"/>
        <end position="445"/>
    </location>
</feature>
<dbReference type="EMBL" id="CP000113">
    <property type="protein sequence ID" value="ABF89332.1"/>
    <property type="molecule type" value="Genomic_DNA"/>
</dbReference>
<dbReference type="AlphaFoldDB" id="Q1DF06"/>
<dbReference type="HOGENOM" id="CLU_032633_0_0_7"/>
<keyword evidence="3" id="KW-1185">Reference proteome</keyword>
<evidence type="ECO:0000256" key="1">
    <source>
        <dbReference type="SAM" id="MobiDB-lite"/>
    </source>
</evidence>
<protein>
    <submittedName>
        <fullName evidence="2">Uncharacterized protein</fullName>
    </submittedName>
</protein>
<gene>
    <name evidence="2" type="ordered locus">MXAN_0497</name>
</gene>